<keyword evidence="3" id="KW-0378">Hydrolase</keyword>
<dbReference type="RefSeq" id="WP_413782160.1">
    <property type="nucleotide sequence ID" value="NZ_JAUOZS010000001.1"/>
</dbReference>
<feature type="domain" description="NodB homology" evidence="2">
    <location>
        <begin position="76"/>
        <end position="261"/>
    </location>
</feature>
<sequence length="271" mass="29944">MFDTKLSLISILAVLTVIVLISLTLDYLRLLRRPARLGLWLAMLGIIAGFVFTLNAVLPGNRFYGPTFSEVKTSQKIVALTFDDGPYPPYTGKVLDILREEEVPATFFVIGRNAARHPDLVRRMVAEGHQVGNHTYNHVDLLKADRATIADEVDRTNRVIAAITGASARVVRPPHGFRDAVVLEVMAERGLKVVEWSVLSRDWTNPGVDTIVRRTLDKVKSGAVILLHDGDGVAAAAPRTQTVEAARLVIRDLKARGFKFVTVDEILKSEE</sequence>
<dbReference type="Proteomes" id="UP001254848">
    <property type="component" value="Unassembled WGS sequence"/>
</dbReference>
<keyword evidence="1" id="KW-1133">Transmembrane helix</keyword>
<evidence type="ECO:0000313" key="4">
    <source>
        <dbReference type="Proteomes" id="UP001254848"/>
    </source>
</evidence>
<dbReference type="SUPFAM" id="SSF88713">
    <property type="entry name" value="Glycoside hydrolase/deacetylase"/>
    <property type="match status" value="1"/>
</dbReference>
<dbReference type="GO" id="GO:0016787">
    <property type="term" value="F:hydrolase activity"/>
    <property type="evidence" value="ECO:0007669"/>
    <property type="project" value="UniProtKB-KW"/>
</dbReference>
<dbReference type="CDD" id="cd10917">
    <property type="entry name" value="CE4_NodB_like_6s_7s"/>
    <property type="match status" value="1"/>
</dbReference>
<dbReference type="Gene3D" id="3.20.20.370">
    <property type="entry name" value="Glycoside hydrolase/deacetylase"/>
    <property type="match status" value="1"/>
</dbReference>
<dbReference type="EC" id="3.-.-.-" evidence="3"/>
<dbReference type="Pfam" id="PF01522">
    <property type="entry name" value="Polysacc_deac_1"/>
    <property type="match status" value="1"/>
</dbReference>
<dbReference type="InterPro" id="IPR050248">
    <property type="entry name" value="Polysacc_deacetylase_ArnD"/>
</dbReference>
<name>A0ABU3P3W3_9FIRM</name>
<dbReference type="InterPro" id="IPR011330">
    <property type="entry name" value="Glyco_hydro/deAcase_b/a-brl"/>
</dbReference>
<feature type="transmembrane region" description="Helical" evidence="1">
    <location>
        <begin position="37"/>
        <end position="58"/>
    </location>
</feature>
<proteinExistence type="predicted"/>
<evidence type="ECO:0000259" key="2">
    <source>
        <dbReference type="PROSITE" id="PS51677"/>
    </source>
</evidence>
<dbReference type="PANTHER" id="PTHR10587">
    <property type="entry name" value="GLYCOSYL TRANSFERASE-RELATED"/>
    <property type="match status" value="1"/>
</dbReference>
<protein>
    <submittedName>
        <fullName evidence="3">Polysaccharide deacetylase family protein</fullName>
        <ecNumber evidence="3">3.-.-.-</ecNumber>
    </submittedName>
</protein>
<gene>
    <name evidence="3" type="ORF">Q4T40_20990</name>
</gene>
<dbReference type="PROSITE" id="PS51677">
    <property type="entry name" value="NODB"/>
    <property type="match status" value="1"/>
</dbReference>
<evidence type="ECO:0000313" key="3">
    <source>
        <dbReference type="EMBL" id="MDT8903712.1"/>
    </source>
</evidence>
<organism evidence="3 4">
    <name type="scientific">Anaeroselena agilis</name>
    <dbReference type="NCBI Taxonomy" id="3063788"/>
    <lineage>
        <taxon>Bacteria</taxon>
        <taxon>Bacillati</taxon>
        <taxon>Bacillota</taxon>
        <taxon>Negativicutes</taxon>
        <taxon>Acetonemataceae</taxon>
        <taxon>Anaeroselena</taxon>
    </lineage>
</organism>
<keyword evidence="4" id="KW-1185">Reference proteome</keyword>
<keyword evidence="1" id="KW-0812">Transmembrane</keyword>
<dbReference type="InterPro" id="IPR002509">
    <property type="entry name" value="NODB_dom"/>
</dbReference>
<reference evidence="3 4" key="1">
    <citation type="submission" date="2023-07" db="EMBL/GenBank/DDBJ databases">
        <title>The novel representative of Negativicutes class, Anaeroselena agilis gen. nov. sp. nov.</title>
        <authorList>
            <person name="Prokofeva M.I."/>
            <person name="Elcheninov A.G."/>
            <person name="Klyukina A."/>
            <person name="Kublanov I.V."/>
            <person name="Frolov E.N."/>
            <person name="Podosokorskaya O.A."/>
        </authorList>
    </citation>
    <scope>NUCLEOTIDE SEQUENCE [LARGE SCALE GENOMIC DNA]</scope>
    <source>
        <strain evidence="3 4">4137-cl</strain>
    </source>
</reference>
<dbReference type="EMBL" id="JAUOZS010000001">
    <property type="protein sequence ID" value="MDT8903712.1"/>
    <property type="molecule type" value="Genomic_DNA"/>
</dbReference>
<keyword evidence="1" id="KW-0472">Membrane</keyword>
<accession>A0ABU3P3W3</accession>
<feature type="transmembrane region" description="Helical" evidence="1">
    <location>
        <begin position="6"/>
        <end position="25"/>
    </location>
</feature>
<comment type="caution">
    <text evidence="3">The sequence shown here is derived from an EMBL/GenBank/DDBJ whole genome shotgun (WGS) entry which is preliminary data.</text>
</comment>
<evidence type="ECO:0000256" key="1">
    <source>
        <dbReference type="SAM" id="Phobius"/>
    </source>
</evidence>